<evidence type="ECO:0000313" key="3">
    <source>
        <dbReference type="Proteomes" id="UP000240357"/>
    </source>
</evidence>
<keyword evidence="3" id="KW-1185">Reference proteome</keyword>
<dbReference type="Proteomes" id="UP000240357">
    <property type="component" value="Unassembled WGS sequence"/>
</dbReference>
<reference evidence="2 3" key="1">
    <citation type="submission" date="2018-03" db="EMBL/GenBank/DDBJ databases">
        <title>Adhaeribacter sp. HMF7605 Genome sequencing and assembly.</title>
        <authorList>
            <person name="Kang H."/>
            <person name="Kang J."/>
            <person name="Cha I."/>
            <person name="Kim H."/>
            <person name="Joh K."/>
        </authorList>
    </citation>
    <scope>NUCLEOTIDE SEQUENCE [LARGE SCALE GENOMIC DNA]</scope>
    <source>
        <strain evidence="2 3">HMF7605</strain>
    </source>
</reference>
<sequence>MKKLLSLSWLPSIRSSVAKKRLYLKNKPFLQVLLLLVISLLIQITGKAQCQYATPGLYSVTLPAGGPFQISTITQGADGGIAGGNGARVEATFTLQSGDQLTFIVGQVGQINADYSSGGGGGSAIVLTRNNTRELLVAAGAGGGGSTFTNLLGGGGQGLGPSTGGIGGTADPNNDYQGGSGGGGGLGSAGGAGTGTGPRGDGGAQASLTAISPGGQPIGGGAAGGMGFGGGGAVGATSQSRGGGGAATAVAEAAIPKVEVAELGKGGTLLSVF</sequence>
<feature type="compositionally biased region" description="Gly residues" evidence="1">
    <location>
        <begin position="153"/>
        <end position="168"/>
    </location>
</feature>
<evidence type="ECO:0000256" key="1">
    <source>
        <dbReference type="SAM" id="MobiDB-lite"/>
    </source>
</evidence>
<dbReference type="AlphaFoldDB" id="A0A2T2YJR3"/>
<comment type="caution">
    <text evidence="2">The sequence shown here is derived from an EMBL/GenBank/DDBJ whole genome shotgun (WGS) entry which is preliminary data.</text>
</comment>
<feature type="compositionally biased region" description="Gly residues" evidence="1">
    <location>
        <begin position="178"/>
        <end position="203"/>
    </location>
</feature>
<organism evidence="2 3">
    <name type="scientific">Adhaeribacter arboris</name>
    <dbReference type="NCBI Taxonomy" id="2072846"/>
    <lineage>
        <taxon>Bacteria</taxon>
        <taxon>Pseudomonadati</taxon>
        <taxon>Bacteroidota</taxon>
        <taxon>Cytophagia</taxon>
        <taxon>Cytophagales</taxon>
        <taxon>Hymenobacteraceae</taxon>
        <taxon>Adhaeribacter</taxon>
    </lineage>
</organism>
<dbReference type="EMBL" id="PYFT01000001">
    <property type="protein sequence ID" value="PSR55729.1"/>
    <property type="molecule type" value="Genomic_DNA"/>
</dbReference>
<protein>
    <submittedName>
        <fullName evidence="2">Uncharacterized protein</fullName>
    </submittedName>
</protein>
<accession>A0A2T2YJR3</accession>
<proteinExistence type="predicted"/>
<evidence type="ECO:0000313" key="2">
    <source>
        <dbReference type="EMBL" id="PSR55729.1"/>
    </source>
</evidence>
<name>A0A2T2YJR3_9BACT</name>
<gene>
    <name evidence="2" type="ORF">AHMF7605_20585</name>
</gene>
<feature type="region of interest" description="Disordered" evidence="1">
    <location>
        <begin position="153"/>
        <end position="216"/>
    </location>
</feature>